<sequence>MFVRRSVRTVCAGALGALALSVAAPPVTAAPVPVGSAVRDGPAVQDGPAARTDRLTVTVADSGAPGTDGSFELSCHPAGGGHWAAQEACDRLDGMTRWGRDTFAPESTAGSAGAMCTTMYGGPATARITGTWAGRPVDAAFSRSDGCEIARWDRLVPLLPAQVS</sequence>
<evidence type="ECO:0000313" key="10">
    <source>
        <dbReference type="Proteomes" id="UP001501371"/>
    </source>
</evidence>
<keyword evidence="7" id="KW-0732">Signal</keyword>
<evidence type="ECO:0000256" key="6">
    <source>
        <dbReference type="ARBA" id="ARBA00023157"/>
    </source>
</evidence>
<proteinExistence type="inferred from homology"/>
<accession>A0ABP4FF12</accession>
<dbReference type="InterPro" id="IPR036819">
    <property type="entry name" value="Subtilisin_inhibitor-like_sf"/>
</dbReference>
<dbReference type="InterPro" id="IPR023549">
    <property type="entry name" value="Subtilisin_inhibitor"/>
</dbReference>
<comment type="similarity">
    <text evidence="2">Belongs to the protease inhibitor I16 (SSI) family.</text>
</comment>
<dbReference type="EMBL" id="BAAAKV010000027">
    <property type="protein sequence ID" value="GAA1173047.1"/>
    <property type="molecule type" value="Genomic_DNA"/>
</dbReference>
<feature type="domain" description="Subtilisin inhibitor" evidence="8">
    <location>
        <begin position="54"/>
        <end position="138"/>
    </location>
</feature>
<evidence type="ECO:0000256" key="2">
    <source>
        <dbReference type="ARBA" id="ARBA00010472"/>
    </source>
</evidence>
<keyword evidence="10" id="KW-1185">Reference proteome</keyword>
<evidence type="ECO:0000259" key="8">
    <source>
        <dbReference type="Pfam" id="PF00720"/>
    </source>
</evidence>
<keyword evidence="3" id="KW-0964">Secreted</keyword>
<evidence type="ECO:0000313" key="9">
    <source>
        <dbReference type="EMBL" id="GAA1173047.1"/>
    </source>
</evidence>
<dbReference type="Pfam" id="PF00720">
    <property type="entry name" value="SSI"/>
    <property type="match status" value="1"/>
</dbReference>
<evidence type="ECO:0000256" key="1">
    <source>
        <dbReference type="ARBA" id="ARBA00004613"/>
    </source>
</evidence>
<dbReference type="SUPFAM" id="SSF55399">
    <property type="entry name" value="Subtilisin inhibitor"/>
    <property type="match status" value="1"/>
</dbReference>
<keyword evidence="6" id="KW-1015">Disulfide bond</keyword>
<feature type="signal peptide" evidence="7">
    <location>
        <begin position="1"/>
        <end position="29"/>
    </location>
</feature>
<evidence type="ECO:0000256" key="7">
    <source>
        <dbReference type="SAM" id="SignalP"/>
    </source>
</evidence>
<evidence type="ECO:0000256" key="4">
    <source>
        <dbReference type="ARBA" id="ARBA00022690"/>
    </source>
</evidence>
<reference evidence="10" key="1">
    <citation type="journal article" date="2019" name="Int. J. Syst. Evol. Microbiol.">
        <title>The Global Catalogue of Microorganisms (GCM) 10K type strain sequencing project: providing services to taxonomists for standard genome sequencing and annotation.</title>
        <authorList>
            <consortium name="The Broad Institute Genomics Platform"/>
            <consortium name="The Broad Institute Genome Sequencing Center for Infectious Disease"/>
            <person name="Wu L."/>
            <person name="Ma J."/>
        </authorList>
    </citation>
    <scope>NUCLEOTIDE SEQUENCE [LARGE SCALE GENOMIC DNA]</scope>
    <source>
        <strain evidence="10">JCM 12696</strain>
    </source>
</reference>
<comment type="subcellular location">
    <subcellularLocation>
        <location evidence="1">Secreted</location>
    </subcellularLocation>
</comment>
<feature type="chain" id="PRO_5047121660" evidence="7">
    <location>
        <begin position="30"/>
        <end position="164"/>
    </location>
</feature>
<organism evidence="9 10">
    <name type="scientific">Streptomyces hebeiensis</name>
    <dbReference type="NCBI Taxonomy" id="229486"/>
    <lineage>
        <taxon>Bacteria</taxon>
        <taxon>Bacillati</taxon>
        <taxon>Actinomycetota</taxon>
        <taxon>Actinomycetes</taxon>
        <taxon>Kitasatosporales</taxon>
        <taxon>Streptomycetaceae</taxon>
        <taxon>Streptomyces</taxon>
    </lineage>
</organism>
<evidence type="ECO:0000256" key="3">
    <source>
        <dbReference type="ARBA" id="ARBA00022525"/>
    </source>
</evidence>
<comment type="caution">
    <text evidence="9">The sequence shown here is derived from an EMBL/GenBank/DDBJ whole genome shotgun (WGS) entry which is preliminary data.</text>
</comment>
<gene>
    <name evidence="9" type="ORF">GCM10009654_32880</name>
</gene>
<dbReference type="RefSeq" id="WP_344276626.1">
    <property type="nucleotide sequence ID" value="NZ_BAAAKV010000027.1"/>
</dbReference>
<evidence type="ECO:0000256" key="5">
    <source>
        <dbReference type="ARBA" id="ARBA00022900"/>
    </source>
</evidence>
<keyword evidence="5" id="KW-0722">Serine protease inhibitor</keyword>
<dbReference type="Proteomes" id="UP001501371">
    <property type="component" value="Unassembled WGS sequence"/>
</dbReference>
<protein>
    <submittedName>
        <fullName evidence="9">SSI family serine proteinase inhibitor</fullName>
    </submittedName>
</protein>
<keyword evidence="4" id="KW-0646">Protease inhibitor</keyword>
<dbReference type="Gene3D" id="3.30.350.10">
    <property type="entry name" value="Subtilisin inhibitor-like"/>
    <property type="match status" value="1"/>
</dbReference>
<name>A0ABP4FF12_9ACTN</name>